<dbReference type="EMBL" id="CP009211">
    <property type="protein sequence ID" value="AIJ33223.1"/>
    <property type="molecule type" value="Genomic_DNA"/>
</dbReference>
<dbReference type="PANTHER" id="PTHR34989:SF1">
    <property type="entry name" value="PROTEIN HDED"/>
    <property type="match status" value="1"/>
</dbReference>
<keyword evidence="1" id="KW-0472">Membrane</keyword>
<evidence type="ECO:0000313" key="5">
    <source>
        <dbReference type="Proteomes" id="UP000215374"/>
    </source>
</evidence>
<evidence type="ECO:0000313" key="3">
    <source>
        <dbReference type="EMBL" id="SNV65213.1"/>
    </source>
</evidence>
<dbReference type="Proteomes" id="UP000028780">
    <property type="component" value="Chromosome"/>
</dbReference>
<protein>
    <submittedName>
        <fullName evidence="3">Uncharacterized conserved protein</fullName>
    </submittedName>
</protein>
<dbReference type="InterPro" id="IPR052712">
    <property type="entry name" value="Acid_resist_chaperone_HdeD"/>
</dbReference>
<dbReference type="OrthoDB" id="3577181at2"/>
<keyword evidence="1" id="KW-0812">Transmembrane</keyword>
<sequence>MTTSYTPRPRSSRLSSALNWSIGLLCAHGAIGLIFGALVLASPARATAVLTPFVGYVIAFWLLATGASELAVVLRLHRDLPGWGWDTFFAVATIIAGVILLFVPVGTGFFAAMLVLWCIALSVVFRAVTLLRTSQGWGVGIGIIYVIFAVLMIWLIVSNPAESVTALVWTAGIWGIVCGVTSLVLAWQIQRTRRSIGAAFGVQR</sequence>
<accession>A0A076NII0</accession>
<evidence type="ECO:0000313" key="4">
    <source>
        <dbReference type="Proteomes" id="UP000028780"/>
    </source>
</evidence>
<gene>
    <name evidence="2" type="ORF">CIMIT_04305</name>
    <name evidence="3" type="ORF">SAMEA4535761_00927</name>
</gene>
<feature type="transmembrane region" description="Helical" evidence="1">
    <location>
        <begin position="136"/>
        <end position="157"/>
    </location>
</feature>
<dbReference type="GO" id="GO:0005886">
    <property type="term" value="C:plasma membrane"/>
    <property type="evidence" value="ECO:0007669"/>
    <property type="project" value="TreeGrafter"/>
</dbReference>
<evidence type="ECO:0000313" key="2">
    <source>
        <dbReference type="EMBL" id="AIJ33223.1"/>
    </source>
</evidence>
<feature type="transmembrane region" description="Helical" evidence="1">
    <location>
        <begin position="163"/>
        <end position="187"/>
    </location>
</feature>
<reference evidence="3 5" key="2">
    <citation type="submission" date="2017-06" db="EMBL/GenBank/DDBJ databases">
        <authorList>
            <consortium name="Pathogen Informatics"/>
        </authorList>
    </citation>
    <scope>NUCLEOTIDE SEQUENCE [LARGE SCALE GENOMIC DNA]</scope>
    <source>
        <strain evidence="3 5">NCTC13015</strain>
    </source>
</reference>
<dbReference type="Proteomes" id="UP000215374">
    <property type="component" value="Chromosome 1"/>
</dbReference>
<dbReference type="AlphaFoldDB" id="A0A076NII0"/>
<dbReference type="STRING" id="156978.CIMIT_04305"/>
<dbReference type="KEGG" id="cii:CIMIT_04305"/>
<dbReference type="eggNOG" id="COG3247">
    <property type="taxonomic scope" value="Bacteria"/>
</dbReference>
<dbReference type="HOGENOM" id="CLU_1341393_0_0_11"/>
<keyword evidence="1" id="KW-1133">Transmembrane helix</keyword>
<keyword evidence="4" id="KW-1185">Reference proteome</keyword>
<name>A0A076NII0_9CORY</name>
<proteinExistence type="predicted"/>
<dbReference type="Pfam" id="PF03729">
    <property type="entry name" value="DUF308"/>
    <property type="match status" value="2"/>
</dbReference>
<feature type="transmembrane region" description="Helical" evidence="1">
    <location>
        <begin position="83"/>
        <end position="103"/>
    </location>
</feature>
<evidence type="ECO:0000256" key="1">
    <source>
        <dbReference type="SAM" id="Phobius"/>
    </source>
</evidence>
<dbReference type="EMBL" id="LT906467">
    <property type="protein sequence ID" value="SNV65213.1"/>
    <property type="molecule type" value="Genomic_DNA"/>
</dbReference>
<feature type="transmembrane region" description="Helical" evidence="1">
    <location>
        <begin position="20"/>
        <end position="41"/>
    </location>
</feature>
<organism evidence="2 4">
    <name type="scientific">Corynebacterium imitans</name>
    <dbReference type="NCBI Taxonomy" id="156978"/>
    <lineage>
        <taxon>Bacteria</taxon>
        <taxon>Bacillati</taxon>
        <taxon>Actinomycetota</taxon>
        <taxon>Actinomycetes</taxon>
        <taxon>Mycobacteriales</taxon>
        <taxon>Corynebacteriaceae</taxon>
        <taxon>Corynebacterium</taxon>
    </lineage>
</organism>
<dbReference type="RefSeq" id="WP_038589606.1">
    <property type="nucleotide sequence ID" value="NZ_CP009211.1"/>
</dbReference>
<reference evidence="2 4" key="1">
    <citation type="submission" date="2014-08" db="EMBL/GenBank/DDBJ databases">
        <title>Complete genome sequence of Corynebacterium imitans DSM 44264, isolated from a five-month-old boy with suspected pharyngeal diphtheria.</title>
        <authorList>
            <person name="Mollmann S."/>
            <person name="Albersmeier A."/>
            <person name="Ruckert C."/>
            <person name="Tauch A."/>
        </authorList>
    </citation>
    <scope>NUCLEOTIDE SEQUENCE [LARGE SCALE GENOMIC DNA]</scope>
    <source>
        <strain evidence="2 4">DSM 44264</strain>
    </source>
</reference>
<feature type="transmembrane region" description="Helical" evidence="1">
    <location>
        <begin position="53"/>
        <end position="76"/>
    </location>
</feature>
<feature type="transmembrane region" description="Helical" evidence="1">
    <location>
        <begin position="109"/>
        <end position="129"/>
    </location>
</feature>
<dbReference type="InterPro" id="IPR005325">
    <property type="entry name" value="DUF308_memb"/>
</dbReference>
<dbReference type="PANTHER" id="PTHR34989">
    <property type="entry name" value="PROTEIN HDED"/>
    <property type="match status" value="1"/>
</dbReference>